<evidence type="ECO:0000313" key="3">
    <source>
        <dbReference type="Proteomes" id="UP000799424"/>
    </source>
</evidence>
<name>A0A6A6ZBW1_9PLEO</name>
<keyword evidence="3" id="KW-1185">Reference proteome</keyword>
<reference evidence="2" key="1">
    <citation type="journal article" date="2020" name="Stud. Mycol.">
        <title>101 Dothideomycetes genomes: a test case for predicting lifestyles and emergence of pathogens.</title>
        <authorList>
            <person name="Haridas S."/>
            <person name="Albert R."/>
            <person name="Binder M."/>
            <person name="Bloem J."/>
            <person name="Labutti K."/>
            <person name="Salamov A."/>
            <person name="Andreopoulos B."/>
            <person name="Baker S."/>
            <person name="Barry K."/>
            <person name="Bills G."/>
            <person name="Bluhm B."/>
            <person name="Cannon C."/>
            <person name="Castanera R."/>
            <person name="Culley D."/>
            <person name="Daum C."/>
            <person name="Ezra D."/>
            <person name="Gonzalez J."/>
            <person name="Henrissat B."/>
            <person name="Kuo A."/>
            <person name="Liang C."/>
            <person name="Lipzen A."/>
            <person name="Lutzoni F."/>
            <person name="Magnuson J."/>
            <person name="Mondo S."/>
            <person name="Nolan M."/>
            <person name="Ohm R."/>
            <person name="Pangilinan J."/>
            <person name="Park H.-J."/>
            <person name="Ramirez L."/>
            <person name="Alfaro M."/>
            <person name="Sun H."/>
            <person name="Tritt A."/>
            <person name="Yoshinaga Y."/>
            <person name="Zwiers L.-H."/>
            <person name="Turgeon B."/>
            <person name="Goodwin S."/>
            <person name="Spatafora J."/>
            <person name="Crous P."/>
            <person name="Grigoriev I."/>
        </authorList>
    </citation>
    <scope>NUCLEOTIDE SEQUENCE</scope>
    <source>
        <strain evidence="2">CBS 113818</strain>
    </source>
</reference>
<evidence type="ECO:0000256" key="1">
    <source>
        <dbReference type="SAM" id="MobiDB-lite"/>
    </source>
</evidence>
<feature type="region of interest" description="Disordered" evidence="1">
    <location>
        <begin position="153"/>
        <end position="200"/>
    </location>
</feature>
<proteinExistence type="predicted"/>
<evidence type="ECO:0000313" key="2">
    <source>
        <dbReference type="EMBL" id="KAF2818328.1"/>
    </source>
</evidence>
<dbReference type="EMBL" id="MU006254">
    <property type="protein sequence ID" value="KAF2818328.1"/>
    <property type="molecule type" value="Genomic_DNA"/>
</dbReference>
<organism evidence="2 3">
    <name type="scientific">Ophiobolus disseminans</name>
    <dbReference type="NCBI Taxonomy" id="1469910"/>
    <lineage>
        <taxon>Eukaryota</taxon>
        <taxon>Fungi</taxon>
        <taxon>Dikarya</taxon>
        <taxon>Ascomycota</taxon>
        <taxon>Pezizomycotina</taxon>
        <taxon>Dothideomycetes</taxon>
        <taxon>Pleosporomycetidae</taxon>
        <taxon>Pleosporales</taxon>
        <taxon>Pleosporineae</taxon>
        <taxon>Phaeosphaeriaceae</taxon>
        <taxon>Ophiobolus</taxon>
    </lineage>
</organism>
<accession>A0A6A6ZBW1</accession>
<dbReference type="Proteomes" id="UP000799424">
    <property type="component" value="Unassembled WGS sequence"/>
</dbReference>
<gene>
    <name evidence="2" type="ORF">CC86DRAFT_414079</name>
</gene>
<sequence>MQHPMPALQQQELLVLYEDLPLLSPGEQQQQQRNLQPVKLQTFFRERRYVRYFIVQEEDKQQQGDEQHGLEPQGGYQQRLALLSSTLEALKHEDSEAIDHMPEKASAKDRTGCDDEPALRQVVLAVEEAVEQAVRGLGTLSIETLRWLRSAKPNEPDVRPLGQMQNKKEVDEVDKADEADKADVAEEEEEEEPQQRWHQKKPLLRALEYGCPIFARPTLKGASAPHTSATAVTAAANTHPPPCSATLVDMSDDAINRMSSLADILHYLNLLILEASLRSQ</sequence>
<dbReference type="AlphaFoldDB" id="A0A6A6ZBW1"/>
<protein>
    <submittedName>
        <fullName evidence="2">Uncharacterized protein</fullName>
    </submittedName>
</protein>